<evidence type="ECO:0000313" key="13">
    <source>
        <dbReference type="Proteomes" id="UP000000702"/>
    </source>
</evidence>
<organism evidence="12 13">
    <name type="scientific">Trypanosoma congolense (strain IL3000)</name>
    <dbReference type="NCBI Taxonomy" id="1068625"/>
    <lineage>
        <taxon>Eukaryota</taxon>
        <taxon>Discoba</taxon>
        <taxon>Euglenozoa</taxon>
        <taxon>Kinetoplastea</taxon>
        <taxon>Metakinetoplastina</taxon>
        <taxon>Trypanosomatida</taxon>
        <taxon>Trypanosomatidae</taxon>
        <taxon>Trypanosoma</taxon>
        <taxon>Nannomonas</taxon>
    </lineage>
</organism>
<feature type="coiled-coil region" evidence="9">
    <location>
        <begin position="338"/>
        <end position="368"/>
    </location>
</feature>
<dbReference type="AlphaFoldDB" id="F9W6D4"/>
<dbReference type="EMBL" id="CAEQ01000851">
    <property type="protein sequence ID" value="CCD12739.1"/>
    <property type="molecule type" value="Genomic_DNA"/>
</dbReference>
<evidence type="ECO:0000256" key="5">
    <source>
        <dbReference type="ARBA" id="ARBA00022729"/>
    </source>
</evidence>
<feature type="non-terminal residue" evidence="12">
    <location>
        <position position="382"/>
    </location>
</feature>
<keyword evidence="8" id="KW-0449">Lipoprotein</keyword>
<sequence>MERVYISLWAFGLLASQAVEAAGDGKNIPQMIVLCNIYKQGVSMKQLSNVTPGPEEPKILSELEKMNMSTLDEAAWGLLRTEEYNEADWKAKKEEFSKKTVSIDRGELSFKRLHIKETAKLANRKINRARLAAIGLKSLLDQEREAVNRNIVEAQRYMNEALYGDGKLAEDDDTFADKRADGCGSHDTAATPGKDSGKSLLNDLVCLCAQGGGDRNGSQGSQPDGLACAGKISAITPSWYSSSVSKQKARAAWTQGIKPLCEKLKTVPATAALLRKNLDRYLAFVSGAAQQLASGGFVVGLSQSNNGICAAGHADAACVAYKAKQDGIEPEIPWVQKAELAVDKLERVEAGRQKLEKLDEQLRVVNRQAWNIYEDLENDETT</sequence>
<evidence type="ECO:0000256" key="4">
    <source>
        <dbReference type="ARBA" id="ARBA00022622"/>
    </source>
</evidence>
<proteinExistence type="predicted"/>
<feature type="domain" description="Trypanosome variant surface glycoprotein B-type N-terminal" evidence="11">
    <location>
        <begin position="13"/>
        <end position="363"/>
    </location>
</feature>
<dbReference type="GO" id="GO:0098552">
    <property type="term" value="C:side of membrane"/>
    <property type="evidence" value="ECO:0007669"/>
    <property type="project" value="UniProtKB-KW"/>
</dbReference>
<gene>
    <name evidence="12" type="ORF">TCIL3000_0_35930</name>
</gene>
<evidence type="ECO:0000256" key="1">
    <source>
        <dbReference type="ARBA" id="ARBA00002523"/>
    </source>
</evidence>
<dbReference type="InterPro" id="IPR025932">
    <property type="entry name" value="Trypano_VSG_B_N_dom"/>
</dbReference>
<keyword evidence="3" id="KW-1003">Cell membrane</keyword>
<evidence type="ECO:0000256" key="8">
    <source>
        <dbReference type="ARBA" id="ARBA00023288"/>
    </source>
</evidence>
<name>F9W6D4_TRYCI</name>
<dbReference type="Pfam" id="PF13206">
    <property type="entry name" value="VSG_B"/>
    <property type="match status" value="1"/>
</dbReference>
<evidence type="ECO:0000256" key="3">
    <source>
        <dbReference type="ARBA" id="ARBA00022475"/>
    </source>
</evidence>
<keyword evidence="13" id="KW-1185">Reference proteome</keyword>
<dbReference type="Proteomes" id="UP000000702">
    <property type="component" value="Unassembled WGS sequence"/>
</dbReference>
<dbReference type="GO" id="GO:0005886">
    <property type="term" value="C:plasma membrane"/>
    <property type="evidence" value="ECO:0007669"/>
    <property type="project" value="UniProtKB-SubCell"/>
</dbReference>
<evidence type="ECO:0000256" key="2">
    <source>
        <dbReference type="ARBA" id="ARBA00004609"/>
    </source>
</evidence>
<keyword evidence="9" id="KW-0175">Coiled coil</keyword>
<feature type="signal peptide" evidence="10">
    <location>
        <begin position="1"/>
        <end position="21"/>
    </location>
</feature>
<comment type="caution">
    <text evidence="12">The sequence shown here is derived from an EMBL/GenBank/DDBJ whole genome shotgun (WGS) entry which is preliminary data.</text>
</comment>
<reference evidence="12 13" key="2">
    <citation type="journal article" date="2012" name="Proc. Natl. Acad. Sci. U.S.A.">
        <title>Antigenic diversity is generated by distinct evolutionary mechanisms in African trypanosome species.</title>
        <authorList>
            <person name="Jackson A.P."/>
            <person name="Berry A."/>
            <person name="Aslett M."/>
            <person name="Allison H.C."/>
            <person name="Burton P."/>
            <person name="Vavrova-Anderson J."/>
            <person name="Brown R."/>
            <person name="Browne H."/>
            <person name="Corton N."/>
            <person name="Hauser H."/>
            <person name="Gamble J."/>
            <person name="Gilderthorp R."/>
            <person name="Marcello L."/>
            <person name="McQuillan J."/>
            <person name="Otto T.D."/>
            <person name="Quail M.A."/>
            <person name="Sanders M.J."/>
            <person name="van Tonder A."/>
            <person name="Ginger M.L."/>
            <person name="Field M.C."/>
            <person name="Barry J.D."/>
            <person name="Hertz-Fowler C."/>
            <person name="Berriman M."/>
        </authorList>
    </citation>
    <scope>NUCLEOTIDE SEQUENCE [LARGE SCALE GENOMIC DNA]</scope>
    <source>
        <strain evidence="12 13">IL3000</strain>
    </source>
</reference>
<comment type="subcellular location">
    <subcellularLocation>
        <location evidence="2">Cell membrane</location>
        <topology evidence="2">Lipid-anchor</topology>
        <topology evidence="2">GPI-anchor</topology>
    </subcellularLocation>
</comment>
<accession>F9W6D4</accession>
<keyword evidence="5 10" id="KW-0732">Signal</keyword>
<keyword evidence="6" id="KW-0472">Membrane</keyword>
<evidence type="ECO:0000256" key="7">
    <source>
        <dbReference type="ARBA" id="ARBA00023180"/>
    </source>
</evidence>
<evidence type="ECO:0000256" key="10">
    <source>
        <dbReference type="SAM" id="SignalP"/>
    </source>
</evidence>
<evidence type="ECO:0000256" key="6">
    <source>
        <dbReference type="ARBA" id="ARBA00023136"/>
    </source>
</evidence>
<comment type="function">
    <text evidence="1">VSG forms a coat on the surface of the parasite. The trypanosome evades the immune response of the host by expressing a series of antigenically distinct VSGs from an estimated 1000 VSG genes.</text>
</comment>
<evidence type="ECO:0000313" key="12">
    <source>
        <dbReference type="EMBL" id="CCD12739.1"/>
    </source>
</evidence>
<protein>
    <submittedName>
        <fullName evidence="12">Variant surface glycoprotein</fullName>
    </submittedName>
</protein>
<keyword evidence="4" id="KW-0336">GPI-anchor</keyword>
<feature type="chain" id="PRO_5003389931" evidence="10">
    <location>
        <begin position="22"/>
        <end position="382"/>
    </location>
</feature>
<evidence type="ECO:0000256" key="9">
    <source>
        <dbReference type="SAM" id="Coils"/>
    </source>
</evidence>
<evidence type="ECO:0000259" key="11">
    <source>
        <dbReference type="Pfam" id="PF13206"/>
    </source>
</evidence>
<reference evidence="13" key="1">
    <citation type="submission" date="2011-07" db="EMBL/GenBank/DDBJ databases">
        <title>Divergent evolution of antigenic variation in African trypanosomes.</title>
        <authorList>
            <person name="Jackson A.P."/>
            <person name="Berry A."/>
            <person name="Allison H.C."/>
            <person name="Burton P."/>
            <person name="Anderson J."/>
            <person name="Aslett M."/>
            <person name="Brown R."/>
            <person name="Corton N."/>
            <person name="Harris D."/>
            <person name="Hauser H."/>
            <person name="Gamble J."/>
            <person name="Gilderthorp R."/>
            <person name="McQuillan J."/>
            <person name="Quail M.A."/>
            <person name="Sanders M."/>
            <person name="Van Tonder A."/>
            <person name="Ginger M.L."/>
            <person name="Donelson J.E."/>
            <person name="Field M.C."/>
            <person name="Barry J.D."/>
            <person name="Berriman M."/>
            <person name="Hertz-Fowler C."/>
        </authorList>
    </citation>
    <scope>NUCLEOTIDE SEQUENCE [LARGE SCALE GENOMIC DNA]</scope>
    <source>
        <strain evidence="13">IL3000</strain>
    </source>
</reference>
<keyword evidence="7" id="KW-0325">Glycoprotein</keyword>